<accession>A0AAV4F2D1</accession>
<feature type="compositionally biased region" description="Basic and acidic residues" evidence="1">
    <location>
        <begin position="22"/>
        <end position="33"/>
    </location>
</feature>
<feature type="compositionally biased region" description="Low complexity" evidence="1">
    <location>
        <begin position="56"/>
        <end position="74"/>
    </location>
</feature>
<feature type="region of interest" description="Disordered" evidence="1">
    <location>
        <begin position="55"/>
        <end position="85"/>
    </location>
</feature>
<evidence type="ECO:0000313" key="2">
    <source>
        <dbReference type="EMBL" id="GFR67134.1"/>
    </source>
</evidence>
<dbReference type="Proteomes" id="UP000762676">
    <property type="component" value="Unassembled WGS sequence"/>
</dbReference>
<comment type="caution">
    <text evidence="2">The sequence shown here is derived from an EMBL/GenBank/DDBJ whole genome shotgun (WGS) entry which is preliminary data.</text>
</comment>
<name>A0AAV4F2D1_9GAST</name>
<reference evidence="2 3" key="1">
    <citation type="journal article" date="2021" name="Elife">
        <title>Chloroplast acquisition without the gene transfer in kleptoplastic sea slugs, Plakobranchus ocellatus.</title>
        <authorList>
            <person name="Maeda T."/>
            <person name="Takahashi S."/>
            <person name="Yoshida T."/>
            <person name="Shimamura S."/>
            <person name="Takaki Y."/>
            <person name="Nagai Y."/>
            <person name="Toyoda A."/>
            <person name="Suzuki Y."/>
            <person name="Arimoto A."/>
            <person name="Ishii H."/>
            <person name="Satoh N."/>
            <person name="Nishiyama T."/>
            <person name="Hasebe M."/>
            <person name="Maruyama T."/>
            <person name="Minagawa J."/>
            <person name="Obokata J."/>
            <person name="Shigenobu S."/>
        </authorList>
    </citation>
    <scope>NUCLEOTIDE SEQUENCE [LARGE SCALE GENOMIC DNA]</scope>
</reference>
<protein>
    <submittedName>
        <fullName evidence="2">Uncharacterized protein</fullName>
    </submittedName>
</protein>
<evidence type="ECO:0000313" key="3">
    <source>
        <dbReference type="Proteomes" id="UP000762676"/>
    </source>
</evidence>
<sequence length="135" mass="14645">MRVNSLSQGLNVDLPRAGLEPRTSRSKAERLPLDHDATSTVCTFCHNQQAGLLAQSSSHSSLPLSTSDPSDKSTGSSAILSRHPSLPLESVGDACRTKVKTPRHTDTIDFMGYEPAQEDEVHSGGNPRWLMGWHP</sequence>
<dbReference type="AlphaFoldDB" id="A0AAV4F2D1"/>
<keyword evidence="3" id="KW-1185">Reference proteome</keyword>
<gene>
    <name evidence="2" type="ORF">ElyMa_005576300</name>
</gene>
<proteinExistence type="predicted"/>
<dbReference type="EMBL" id="BMAT01011122">
    <property type="protein sequence ID" value="GFR67134.1"/>
    <property type="molecule type" value="Genomic_DNA"/>
</dbReference>
<organism evidence="2 3">
    <name type="scientific">Elysia marginata</name>
    <dbReference type="NCBI Taxonomy" id="1093978"/>
    <lineage>
        <taxon>Eukaryota</taxon>
        <taxon>Metazoa</taxon>
        <taxon>Spiralia</taxon>
        <taxon>Lophotrochozoa</taxon>
        <taxon>Mollusca</taxon>
        <taxon>Gastropoda</taxon>
        <taxon>Heterobranchia</taxon>
        <taxon>Euthyneura</taxon>
        <taxon>Panpulmonata</taxon>
        <taxon>Sacoglossa</taxon>
        <taxon>Placobranchoidea</taxon>
        <taxon>Plakobranchidae</taxon>
        <taxon>Elysia</taxon>
    </lineage>
</organism>
<evidence type="ECO:0000256" key="1">
    <source>
        <dbReference type="SAM" id="MobiDB-lite"/>
    </source>
</evidence>
<feature type="region of interest" description="Disordered" evidence="1">
    <location>
        <begin position="14"/>
        <end position="33"/>
    </location>
</feature>